<feature type="domain" description="Helicase C-terminal" evidence="10">
    <location>
        <begin position="310"/>
        <end position="456"/>
    </location>
</feature>
<evidence type="ECO:0000313" key="11">
    <source>
        <dbReference type="EMBL" id="CAI2387550.1"/>
    </source>
</evidence>
<comment type="caution">
    <text evidence="11">The sequence shown here is derived from an EMBL/GenBank/DDBJ whole genome shotgun (WGS) entry which is preliminary data.</text>
</comment>
<dbReference type="Pfam" id="PF26142">
    <property type="entry name" value="DD_DDX21-DDX50"/>
    <property type="match status" value="1"/>
</dbReference>
<dbReference type="GO" id="GO:0016787">
    <property type="term" value="F:hydrolase activity"/>
    <property type="evidence" value="ECO:0007669"/>
    <property type="project" value="UniProtKB-KW"/>
</dbReference>
<dbReference type="InterPro" id="IPR044742">
    <property type="entry name" value="DEAD/DEAH_RhlB"/>
</dbReference>
<dbReference type="SUPFAM" id="SSF52540">
    <property type="entry name" value="P-loop containing nucleoside triphosphate hydrolases"/>
    <property type="match status" value="1"/>
</dbReference>
<dbReference type="PANTHER" id="PTHR47959">
    <property type="entry name" value="ATP-DEPENDENT RNA HELICASE RHLE-RELATED"/>
    <property type="match status" value="1"/>
</dbReference>
<proteinExistence type="inferred from homology"/>
<evidence type="ECO:0000256" key="6">
    <source>
        <dbReference type="ARBA" id="ARBA00022840"/>
    </source>
</evidence>
<evidence type="ECO:0000256" key="5">
    <source>
        <dbReference type="ARBA" id="ARBA00022806"/>
    </source>
</evidence>
<dbReference type="SMART" id="SM00490">
    <property type="entry name" value="HELICc"/>
    <property type="match status" value="1"/>
</dbReference>
<dbReference type="GO" id="GO:0003724">
    <property type="term" value="F:RNA helicase activity"/>
    <property type="evidence" value="ECO:0007669"/>
    <property type="project" value="UniProtKB-EC"/>
</dbReference>
<name>A0AAD1YB49_EUPCR</name>
<dbReference type="EMBL" id="CAMPGE010030051">
    <property type="protein sequence ID" value="CAI2387550.1"/>
    <property type="molecule type" value="Genomic_DNA"/>
</dbReference>
<keyword evidence="5" id="KW-0347">Helicase</keyword>
<dbReference type="Pfam" id="PF08152">
    <property type="entry name" value="GUCT"/>
    <property type="match status" value="1"/>
</dbReference>
<feature type="compositionally biased region" description="Basic residues" evidence="8">
    <location>
        <begin position="1"/>
        <end position="11"/>
    </location>
</feature>
<feature type="domain" description="Helicase ATP-binding" evidence="9">
    <location>
        <begin position="94"/>
        <end position="280"/>
    </location>
</feature>
<dbReference type="InterPro" id="IPR011545">
    <property type="entry name" value="DEAD/DEAH_box_helicase_dom"/>
</dbReference>
<dbReference type="InterPro" id="IPR035979">
    <property type="entry name" value="RBD_domain_sf"/>
</dbReference>
<dbReference type="Pfam" id="PF00271">
    <property type="entry name" value="Helicase_C"/>
    <property type="match status" value="1"/>
</dbReference>
<evidence type="ECO:0000259" key="10">
    <source>
        <dbReference type="PROSITE" id="PS51194"/>
    </source>
</evidence>
<feature type="region of interest" description="Disordered" evidence="8">
    <location>
        <begin position="1"/>
        <end position="55"/>
    </location>
</feature>
<dbReference type="Proteomes" id="UP001295684">
    <property type="component" value="Unassembled WGS sequence"/>
</dbReference>
<dbReference type="AlphaFoldDB" id="A0AAD1YB49"/>
<dbReference type="InterPro" id="IPR059027">
    <property type="entry name" value="DD_DDX21-DDX50"/>
</dbReference>
<feature type="region of interest" description="Disordered" evidence="8">
    <location>
        <begin position="634"/>
        <end position="716"/>
    </location>
</feature>
<keyword evidence="7" id="KW-0694">RNA-binding</keyword>
<dbReference type="CDD" id="cd18787">
    <property type="entry name" value="SF2_C_DEAD"/>
    <property type="match status" value="1"/>
</dbReference>
<evidence type="ECO:0000259" key="9">
    <source>
        <dbReference type="PROSITE" id="PS51192"/>
    </source>
</evidence>
<evidence type="ECO:0000256" key="1">
    <source>
        <dbReference type="ARBA" id="ARBA00006517"/>
    </source>
</evidence>
<dbReference type="SMART" id="SM00487">
    <property type="entry name" value="DEXDc"/>
    <property type="match status" value="1"/>
</dbReference>
<dbReference type="InterPro" id="IPR012562">
    <property type="entry name" value="GUCT"/>
</dbReference>
<dbReference type="GO" id="GO:0005829">
    <property type="term" value="C:cytosol"/>
    <property type="evidence" value="ECO:0007669"/>
    <property type="project" value="TreeGrafter"/>
</dbReference>
<keyword evidence="12" id="KW-1185">Reference proteome</keyword>
<dbReference type="PROSITE" id="PS51192">
    <property type="entry name" value="HELICASE_ATP_BIND_1"/>
    <property type="match status" value="1"/>
</dbReference>
<sequence>MSDTHKSRKRSRFSDAKKSSPKYLEEDKYDTGKKRDAKRTSKDNSEGSAMDETPVAVVTNETNFGDFPEIGATTIKNLNARGITKLFPVQEATFRAIYEGNDMIARDLTGSGKTLAFSLPLVEKFRKMGYYEPENRVGGRRKLLSIILAPTRELALQVSKELKALKSYDSEYKVITVYGGVSIDDQTRELRSGVEFFVGTTGRVLDHIKRGNIDFRDIKTICLDEADQMLNMGFKEDVEEIMRSIQRDAKEKTQFLLFSATVPSWVKEVSRKFLTPDYKFIDLVKDLKNKTSKTVQHLAINCPFFNRTATLADILLCYGGLHGKTIVFAQTKNDANSVLLADKVKLDVEVLHGDIAQNQREVTLQRFRDGKFNVLVATDVASRGLDIPNVDLVIQLEPPKDVETYIHRSGRTARAGTSGTCITFFNRKQQGLINIIESKAGIKLKKIGAPQPTDIIKASANEAIKGFEKVDDSVTHLFEETAQKLIEEKGAMKAVSLALAYISGTTEKLKKRSLLTGQENFVTYTVQTTMEFKGVSYVWSILRRLLPQDIVDGIRGMRIYNDKKGVVFDVPEEHADRVDDLYNNEKESRRMMSYSLEVAKELPELFEQDGGFGGGFGGGRGGFGGRSGGFGGGRGGFGGRSGGFGGDRRGDRSGGYGGSSGGYGGNRGYGGNGGDYNAGSGYGKSSGGYGGSGGYSGGRSGGYSGGGRDSYRKDRY</sequence>
<feature type="compositionally biased region" description="Gly residues" evidence="8">
    <location>
        <begin position="653"/>
        <end position="708"/>
    </location>
</feature>
<dbReference type="InterPro" id="IPR027417">
    <property type="entry name" value="P-loop_NTPase"/>
</dbReference>
<dbReference type="EC" id="3.6.4.13" evidence="2"/>
<dbReference type="Gene3D" id="3.40.50.300">
    <property type="entry name" value="P-loop containing nucleotide triphosphate hydrolases"/>
    <property type="match status" value="2"/>
</dbReference>
<evidence type="ECO:0000313" key="12">
    <source>
        <dbReference type="Proteomes" id="UP001295684"/>
    </source>
</evidence>
<reference evidence="11" key="1">
    <citation type="submission" date="2023-07" db="EMBL/GenBank/DDBJ databases">
        <authorList>
            <consortium name="AG Swart"/>
            <person name="Singh M."/>
            <person name="Singh A."/>
            <person name="Seah K."/>
            <person name="Emmerich C."/>
        </authorList>
    </citation>
    <scope>NUCLEOTIDE SEQUENCE</scope>
    <source>
        <strain evidence="11">DP1</strain>
    </source>
</reference>
<feature type="compositionally biased region" description="Gly residues" evidence="8">
    <location>
        <begin position="634"/>
        <end position="645"/>
    </location>
</feature>
<gene>
    <name evidence="11" type="ORF">ECRASSUSDP1_LOCUS29183</name>
</gene>
<dbReference type="Pfam" id="PF00270">
    <property type="entry name" value="DEAD"/>
    <property type="match status" value="1"/>
</dbReference>
<keyword evidence="3" id="KW-0547">Nucleotide-binding</keyword>
<keyword evidence="4" id="KW-0378">Hydrolase</keyword>
<dbReference type="Gene3D" id="3.30.70.2280">
    <property type="match status" value="1"/>
</dbReference>
<dbReference type="InterPro" id="IPR001650">
    <property type="entry name" value="Helicase_C-like"/>
</dbReference>
<protein>
    <recommendedName>
        <fullName evidence="2">RNA helicase</fullName>
        <ecNumber evidence="2">3.6.4.13</ecNumber>
    </recommendedName>
</protein>
<dbReference type="InterPro" id="IPR050079">
    <property type="entry name" value="DEAD_box_RNA_helicase"/>
</dbReference>
<dbReference type="GO" id="GO:0003723">
    <property type="term" value="F:RNA binding"/>
    <property type="evidence" value="ECO:0007669"/>
    <property type="project" value="UniProtKB-KW"/>
</dbReference>
<evidence type="ECO:0000256" key="7">
    <source>
        <dbReference type="ARBA" id="ARBA00022884"/>
    </source>
</evidence>
<evidence type="ECO:0000256" key="2">
    <source>
        <dbReference type="ARBA" id="ARBA00012552"/>
    </source>
</evidence>
<dbReference type="PANTHER" id="PTHR47959:SF1">
    <property type="entry name" value="ATP-DEPENDENT RNA HELICASE DBPA"/>
    <property type="match status" value="1"/>
</dbReference>
<feature type="compositionally biased region" description="Basic and acidic residues" evidence="8">
    <location>
        <begin position="12"/>
        <end position="45"/>
    </location>
</feature>
<organism evidence="11 12">
    <name type="scientific">Euplotes crassus</name>
    <dbReference type="NCBI Taxonomy" id="5936"/>
    <lineage>
        <taxon>Eukaryota</taxon>
        <taxon>Sar</taxon>
        <taxon>Alveolata</taxon>
        <taxon>Ciliophora</taxon>
        <taxon>Intramacronucleata</taxon>
        <taxon>Spirotrichea</taxon>
        <taxon>Hypotrichia</taxon>
        <taxon>Euplotida</taxon>
        <taxon>Euplotidae</taxon>
        <taxon>Moneuplotes</taxon>
    </lineage>
</organism>
<comment type="similarity">
    <text evidence="1">Belongs to the DEAD box helicase family. DDX21/DDX50 subfamily.</text>
</comment>
<dbReference type="SUPFAM" id="SSF54928">
    <property type="entry name" value="RNA-binding domain, RBD"/>
    <property type="match status" value="1"/>
</dbReference>
<dbReference type="CDD" id="cd12937">
    <property type="entry name" value="GUCT_RH7_like"/>
    <property type="match status" value="1"/>
</dbReference>
<evidence type="ECO:0000256" key="3">
    <source>
        <dbReference type="ARBA" id="ARBA00022741"/>
    </source>
</evidence>
<dbReference type="InterPro" id="IPR014001">
    <property type="entry name" value="Helicase_ATP-bd"/>
</dbReference>
<dbReference type="GO" id="GO:0005524">
    <property type="term" value="F:ATP binding"/>
    <property type="evidence" value="ECO:0007669"/>
    <property type="project" value="UniProtKB-KW"/>
</dbReference>
<dbReference type="CDD" id="cd00268">
    <property type="entry name" value="DEADc"/>
    <property type="match status" value="1"/>
</dbReference>
<dbReference type="PROSITE" id="PS51194">
    <property type="entry name" value="HELICASE_CTER"/>
    <property type="match status" value="1"/>
</dbReference>
<keyword evidence="6" id="KW-0067">ATP-binding</keyword>
<evidence type="ECO:0000256" key="8">
    <source>
        <dbReference type="SAM" id="MobiDB-lite"/>
    </source>
</evidence>
<evidence type="ECO:0000256" key="4">
    <source>
        <dbReference type="ARBA" id="ARBA00022801"/>
    </source>
</evidence>
<accession>A0AAD1YB49</accession>